<feature type="compositionally biased region" description="Low complexity" evidence="10">
    <location>
        <begin position="871"/>
        <end position="894"/>
    </location>
</feature>
<evidence type="ECO:0000313" key="11">
    <source>
        <dbReference type="EMBL" id="TPP51167.1"/>
    </source>
</evidence>
<comment type="subcellular location">
    <subcellularLocation>
        <location evidence="2">Nucleus</location>
    </subcellularLocation>
</comment>
<evidence type="ECO:0000256" key="9">
    <source>
        <dbReference type="ARBA" id="ARBA00023242"/>
    </source>
</evidence>
<dbReference type="GO" id="GO:0006302">
    <property type="term" value="P:double-strand break repair"/>
    <property type="evidence" value="ECO:0007669"/>
    <property type="project" value="TreeGrafter"/>
</dbReference>
<dbReference type="PANTHER" id="PTHR15822:SF4">
    <property type="entry name" value="TYROSYL-DNA PHOSPHODIESTERASE 2"/>
    <property type="match status" value="1"/>
</dbReference>
<evidence type="ECO:0000313" key="12">
    <source>
        <dbReference type="Proteomes" id="UP000318447"/>
    </source>
</evidence>
<keyword evidence="3" id="KW-0540">Nuclease</keyword>
<feature type="region of interest" description="Disordered" evidence="10">
    <location>
        <begin position="552"/>
        <end position="571"/>
    </location>
</feature>
<organism evidence="11 12">
    <name type="scientific">Leishmania donovani</name>
    <dbReference type="NCBI Taxonomy" id="5661"/>
    <lineage>
        <taxon>Eukaryota</taxon>
        <taxon>Discoba</taxon>
        <taxon>Euglenozoa</taxon>
        <taxon>Kinetoplastea</taxon>
        <taxon>Metakinetoplastina</taxon>
        <taxon>Trypanosomatida</taxon>
        <taxon>Trypanosomatidae</taxon>
        <taxon>Leishmaniinae</taxon>
        <taxon>Leishmania</taxon>
    </lineage>
</organism>
<dbReference type="GO" id="GO:0070260">
    <property type="term" value="F:5'-tyrosyl-DNA phosphodiesterase activity"/>
    <property type="evidence" value="ECO:0007669"/>
    <property type="project" value="TreeGrafter"/>
</dbReference>
<keyword evidence="8" id="KW-0234">DNA repair</keyword>
<keyword evidence="5" id="KW-0227">DNA damage</keyword>
<feature type="compositionally biased region" description="Pro residues" evidence="10">
    <location>
        <begin position="447"/>
        <end position="464"/>
    </location>
</feature>
<feature type="compositionally biased region" description="Pro residues" evidence="10">
    <location>
        <begin position="861"/>
        <end position="870"/>
    </location>
</feature>
<dbReference type="VEuPathDB" id="TriTrypDB:LdBPK_160740.1"/>
<dbReference type="Proteomes" id="UP000318447">
    <property type="component" value="Unassembled WGS sequence"/>
</dbReference>
<dbReference type="GO" id="GO:0005634">
    <property type="term" value="C:nucleus"/>
    <property type="evidence" value="ECO:0007669"/>
    <property type="project" value="UniProtKB-SubCell"/>
</dbReference>
<evidence type="ECO:0000256" key="5">
    <source>
        <dbReference type="ARBA" id="ARBA00022763"/>
    </source>
</evidence>
<dbReference type="VEuPathDB" id="TriTrypDB:LdBPK_160750.1"/>
<evidence type="ECO:0000256" key="10">
    <source>
        <dbReference type="SAM" id="MobiDB-lite"/>
    </source>
</evidence>
<dbReference type="GO" id="GO:0046872">
    <property type="term" value="F:metal ion binding"/>
    <property type="evidence" value="ECO:0007669"/>
    <property type="project" value="UniProtKB-KW"/>
</dbReference>
<dbReference type="VEuPathDB" id="TriTrypDB:LDHU3_16.0890"/>
<feature type="region of interest" description="Disordered" evidence="10">
    <location>
        <begin position="437"/>
        <end position="464"/>
    </location>
</feature>
<keyword evidence="9" id="KW-0539">Nucleus</keyword>
<evidence type="ECO:0000256" key="1">
    <source>
        <dbReference type="ARBA" id="ARBA00001946"/>
    </source>
</evidence>
<comment type="cofactor">
    <cofactor evidence="1">
        <name>Mg(2+)</name>
        <dbReference type="ChEBI" id="CHEBI:18420"/>
    </cofactor>
</comment>
<dbReference type="VEuPathDB" id="TriTrypDB:LDHU3_16.0900"/>
<feature type="region of interest" description="Disordered" evidence="10">
    <location>
        <begin position="581"/>
        <end position="606"/>
    </location>
</feature>
<dbReference type="AlphaFoldDB" id="A0A504Y178"/>
<protein>
    <submittedName>
        <fullName evidence="11">Uncharacterized protein</fullName>
    </submittedName>
</protein>
<dbReference type="VEuPathDB" id="TriTrypDB:LdCL_160012600"/>
<feature type="compositionally biased region" description="Low complexity" evidence="10">
    <location>
        <begin position="593"/>
        <end position="606"/>
    </location>
</feature>
<evidence type="ECO:0000256" key="3">
    <source>
        <dbReference type="ARBA" id="ARBA00022722"/>
    </source>
</evidence>
<evidence type="ECO:0000256" key="2">
    <source>
        <dbReference type="ARBA" id="ARBA00004123"/>
    </source>
</evidence>
<keyword evidence="7" id="KW-0460">Magnesium</keyword>
<reference evidence="12" key="1">
    <citation type="submission" date="2019-02" db="EMBL/GenBank/DDBJ databases">
        <title>FDA dAtabase for Regulatory Grade micrObial Sequences (FDA-ARGOS): Supporting development and validation of Infectious Disease Dx tests.</title>
        <authorList>
            <person name="Duncan R."/>
            <person name="Fisher C."/>
            <person name="Tallon L."/>
            <person name="Sadzewicz L."/>
            <person name="Sengamalay N."/>
            <person name="Ott S."/>
            <person name="Godinez A."/>
            <person name="Nagaraj S."/>
            <person name="Vavikolanu K."/>
            <person name="Nadendla S."/>
            <person name="Aluvathingal J."/>
            <person name="Sichtig H."/>
        </authorList>
    </citation>
    <scope>NUCLEOTIDE SEQUENCE [LARGE SCALE GENOMIC DNA]</scope>
    <source>
        <strain evidence="12">FDAARGOS_361</strain>
    </source>
</reference>
<proteinExistence type="predicted"/>
<feature type="compositionally biased region" description="Low complexity" evidence="10">
    <location>
        <begin position="556"/>
        <end position="571"/>
    </location>
</feature>
<keyword evidence="4" id="KW-0479">Metal-binding</keyword>
<dbReference type="GO" id="GO:0003697">
    <property type="term" value="F:single-stranded DNA binding"/>
    <property type="evidence" value="ECO:0007669"/>
    <property type="project" value="TreeGrafter"/>
</dbReference>
<evidence type="ECO:0000256" key="6">
    <source>
        <dbReference type="ARBA" id="ARBA00022801"/>
    </source>
</evidence>
<evidence type="ECO:0000256" key="8">
    <source>
        <dbReference type="ARBA" id="ARBA00023204"/>
    </source>
</evidence>
<feature type="compositionally biased region" description="Polar residues" evidence="10">
    <location>
        <begin position="668"/>
        <end position="688"/>
    </location>
</feature>
<dbReference type="GO" id="GO:0005737">
    <property type="term" value="C:cytoplasm"/>
    <property type="evidence" value="ECO:0007669"/>
    <property type="project" value="TreeGrafter"/>
</dbReference>
<dbReference type="VEuPathDB" id="TriTrypDB:LdCL_160012700"/>
<name>A0A504Y178_LEIDO</name>
<sequence length="1109" mass="117855">MFRGHWIVADMDGTLTPTPTRAHGKYLTLSYCMQTGLGYGARYKSCLPWLRLFLECGGTLCVVSTAGKRMWSQLYPDLAPALFRRPWEAVWSDMDRLHPHWRVPSAPHPSPFDEGAGLCNGETAVAAAMVPPAGVALEEWREYREQGAAPDAAGSQAAANSAVSRLATMDAAACMLARDEGRQALVRFFEHASHVCGHDAARAKDFFAACLSTKYHSVFADLLQQLLAEVHVTAPHGGDDTSGSDAGTPHVCFAASNVLSPAALAQHGFFLQETGDALVDAQPVPRADGTVADGAAVAQVVVMGIPMQFFDQVFPAVGSSSSDNPSATSRSWHCCPRCAAAGAGARQRLEAAGLELKSQPNSVCLHRYGVDKATCVRWLLAQHEQHQLMFELSQALAFGDMPESVDAPLTAFPPMQFISLSPKDGAAARLADIERAATTSMPKSSPSQPPATARPPRVPPPPPLSLLSWAVDGSGHTHHRCRRRLSMEERIPLVCETIRAAASDVVALQDSTPELAEALINGPDEGIVAKPPRPAPERRFRIYCADLARDLQHQRPSSASPTSSASAAPVAPVTTEAPLNADCHEQQPPTTDAPAHAASSLTLPPASSPSCRYRLVGRARNGRCGEVQLFIKEGSVWDAQLLPGMGAGLTVELRSRTSATLPPHTSKGDASTSDIASSETSNQTSSAARQGGADPVGSEADSPCHRCVLTTLDLSYRGKSLGTNTEGLLADAAVSAEGSPFTLQTQRSSSLSAAKRHGRAPGQLDAHRAMALDWVYHHVRPDVLVGNLFTGAREHVPGFEDTWVRAGSPAGQERTTNTCARHRVDHATNYFYFQPSRNVASSEAIQRLMRMDEAAATVRRPLPPPPPQPPTTDGALRSAAAAGTTSGKTTETTSTTIVAVAADAPIGTPIPLTASRDSATGSWQLRSSSACGGGFFEGAEHRDGSVAASSAAECRRAAEDGHDDVCTSGDITVGMPEVAGRFQRCLLRRWVRRGPASRSGHLSAHPFLRQYRHCRVVVLRPTVEVELSAAEQAWHTRYITAQYNTQKSAMLTPSATAEGEPGEGAAAAVAASQATRVGEGSFSSPRQARVSSRVRCSVSDQYPLLTLLA</sequence>
<dbReference type="EMBL" id="RHLC01000028">
    <property type="protein sequence ID" value="TPP51167.1"/>
    <property type="molecule type" value="Genomic_DNA"/>
</dbReference>
<feature type="region of interest" description="Disordered" evidence="10">
    <location>
        <begin position="858"/>
        <end position="894"/>
    </location>
</feature>
<gene>
    <name evidence="11" type="ORF">CGC21_24995</name>
</gene>
<evidence type="ECO:0000256" key="4">
    <source>
        <dbReference type="ARBA" id="ARBA00022723"/>
    </source>
</evidence>
<dbReference type="PANTHER" id="PTHR15822">
    <property type="entry name" value="TRAF AND TNF RECEPTOR-ASSOCIATED PROTEIN"/>
    <property type="match status" value="1"/>
</dbReference>
<comment type="caution">
    <text evidence="11">The sequence shown here is derived from an EMBL/GenBank/DDBJ whole genome shotgun (WGS) entry which is preliminary data.</text>
</comment>
<keyword evidence="6" id="KW-0378">Hydrolase</keyword>
<feature type="region of interest" description="Disordered" evidence="10">
    <location>
        <begin position="658"/>
        <end position="701"/>
    </location>
</feature>
<dbReference type="InterPro" id="IPR051547">
    <property type="entry name" value="TDP2-like"/>
</dbReference>
<evidence type="ECO:0000256" key="7">
    <source>
        <dbReference type="ARBA" id="ARBA00022842"/>
    </source>
</evidence>
<accession>A0A504Y178</accession>
<dbReference type="GO" id="GO:0004518">
    <property type="term" value="F:nuclease activity"/>
    <property type="evidence" value="ECO:0007669"/>
    <property type="project" value="UniProtKB-KW"/>
</dbReference>